<evidence type="ECO:0000259" key="2">
    <source>
        <dbReference type="Pfam" id="PF08241"/>
    </source>
</evidence>
<feature type="domain" description="Methyltransferase type 11" evidence="2">
    <location>
        <begin position="65"/>
        <end position="148"/>
    </location>
</feature>
<keyword evidence="4" id="KW-1185">Reference proteome</keyword>
<evidence type="ECO:0000256" key="1">
    <source>
        <dbReference type="SAM" id="MobiDB-lite"/>
    </source>
</evidence>
<dbReference type="OrthoDB" id="2013972at2759"/>
<dbReference type="InterPro" id="IPR013216">
    <property type="entry name" value="Methyltransf_11"/>
</dbReference>
<proteinExistence type="predicted"/>
<reference evidence="3" key="1">
    <citation type="submission" date="2021-03" db="EMBL/GenBank/DDBJ databases">
        <authorList>
            <person name="Tagirdzhanova G."/>
        </authorList>
    </citation>
    <scope>NUCLEOTIDE SEQUENCE</scope>
</reference>
<dbReference type="PANTHER" id="PTHR43591">
    <property type="entry name" value="METHYLTRANSFERASE"/>
    <property type="match status" value="1"/>
</dbReference>
<feature type="compositionally biased region" description="Gly residues" evidence="1">
    <location>
        <begin position="235"/>
        <end position="284"/>
    </location>
</feature>
<gene>
    <name evidence="3" type="ORF">ALECFALPRED_009611</name>
</gene>
<dbReference type="Pfam" id="PF08241">
    <property type="entry name" value="Methyltransf_11"/>
    <property type="match status" value="1"/>
</dbReference>
<dbReference type="Proteomes" id="UP000664203">
    <property type="component" value="Unassembled WGS sequence"/>
</dbReference>
<comment type="caution">
    <text evidence="3">The sequence shown here is derived from an EMBL/GenBank/DDBJ whole genome shotgun (WGS) entry which is preliminary data.</text>
</comment>
<sequence length="290" mass="30185">MAQTYNDRTGGCNITLANRLLALTAPSLPPPNTTRTLRILDNASGPMILTTQCLLDPTLTSHPAIHISAVDLSADFVAANRATLSSNPAFFCGNGRKVDTAVMDGLDLQFPDNTFDLSFTSLALFAFPDPVKGARELFRTLKPGGVAAATTWKSVGWLPLLHEVEAMLRPGRRPRTRMPALEPWSVPGKLARTLREAGFGRVEECEVECWAWWGGVGEAARWVAATVGMLVGEGWSQGGEGGDGGGVSGGDGEGDGGGEGVGGEGGGEWEGGGSDGGVCGGGVEVGWEED</sequence>
<feature type="region of interest" description="Disordered" evidence="1">
    <location>
        <begin position="234"/>
        <end position="290"/>
    </location>
</feature>
<dbReference type="CDD" id="cd02440">
    <property type="entry name" value="AdoMet_MTases"/>
    <property type="match status" value="1"/>
</dbReference>
<dbReference type="InterPro" id="IPR029063">
    <property type="entry name" value="SAM-dependent_MTases_sf"/>
</dbReference>
<accession>A0A8H3IG33</accession>
<organism evidence="3 4">
    <name type="scientific">Alectoria fallacina</name>
    <dbReference type="NCBI Taxonomy" id="1903189"/>
    <lineage>
        <taxon>Eukaryota</taxon>
        <taxon>Fungi</taxon>
        <taxon>Dikarya</taxon>
        <taxon>Ascomycota</taxon>
        <taxon>Pezizomycotina</taxon>
        <taxon>Lecanoromycetes</taxon>
        <taxon>OSLEUM clade</taxon>
        <taxon>Lecanoromycetidae</taxon>
        <taxon>Lecanorales</taxon>
        <taxon>Lecanorineae</taxon>
        <taxon>Parmeliaceae</taxon>
        <taxon>Alectoria</taxon>
    </lineage>
</organism>
<dbReference type="GO" id="GO:0008757">
    <property type="term" value="F:S-adenosylmethionine-dependent methyltransferase activity"/>
    <property type="evidence" value="ECO:0007669"/>
    <property type="project" value="InterPro"/>
</dbReference>
<evidence type="ECO:0000313" key="4">
    <source>
        <dbReference type="Proteomes" id="UP000664203"/>
    </source>
</evidence>
<dbReference type="EMBL" id="CAJPDR010000073">
    <property type="protein sequence ID" value="CAF9914510.1"/>
    <property type="molecule type" value="Genomic_DNA"/>
</dbReference>
<dbReference type="SUPFAM" id="SSF53335">
    <property type="entry name" value="S-adenosyl-L-methionine-dependent methyltransferases"/>
    <property type="match status" value="1"/>
</dbReference>
<evidence type="ECO:0000313" key="3">
    <source>
        <dbReference type="EMBL" id="CAF9914510.1"/>
    </source>
</evidence>
<dbReference type="AlphaFoldDB" id="A0A8H3IG33"/>
<dbReference type="PANTHER" id="PTHR43591:SF105">
    <property type="entry name" value="METHYLTRANSFERASE DOMAIN-CONTAINING PROTEIN-RELATED"/>
    <property type="match status" value="1"/>
</dbReference>
<protein>
    <recommendedName>
        <fullName evidence="2">Methyltransferase type 11 domain-containing protein</fullName>
    </recommendedName>
</protein>
<name>A0A8H3IG33_9LECA</name>
<dbReference type="Gene3D" id="3.40.50.150">
    <property type="entry name" value="Vaccinia Virus protein VP39"/>
    <property type="match status" value="1"/>
</dbReference>